<feature type="region of interest" description="Disordered" evidence="1">
    <location>
        <begin position="131"/>
        <end position="244"/>
    </location>
</feature>
<evidence type="ECO:0000256" key="2">
    <source>
        <dbReference type="SAM" id="SignalP"/>
    </source>
</evidence>
<organism evidence="3">
    <name type="scientific">Woronichinia naegeliana WA131</name>
    <dbReference type="NCBI Taxonomy" id="2824559"/>
    <lineage>
        <taxon>Bacteria</taxon>
        <taxon>Bacillati</taxon>
        <taxon>Cyanobacteriota</taxon>
        <taxon>Cyanophyceae</taxon>
        <taxon>Synechococcales</taxon>
        <taxon>Coelosphaeriaceae</taxon>
        <taxon>Woronichinia</taxon>
    </lineage>
</organism>
<accession>A0A977KX01</accession>
<dbReference type="Proteomes" id="UP001065613">
    <property type="component" value="Chromosome"/>
</dbReference>
<keyword evidence="2" id="KW-0732">Signal</keyword>
<feature type="chain" id="PRO_5037032042" description="OB-fold nucleic acid binding domain protein" evidence="2">
    <location>
        <begin position="31"/>
        <end position="244"/>
    </location>
</feature>
<name>A0A977KX01_9CYAN</name>
<evidence type="ECO:0000256" key="1">
    <source>
        <dbReference type="SAM" id="MobiDB-lite"/>
    </source>
</evidence>
<feature type="compositionally biased region" description="Pro residues" evidence="1">
    <location>
        <begin position="177"/>
        <end position="191"/>
    </location>
</feature>
<feature type="compositionally biased region" description="Low complexity" evidence="1">
    <location>
        <begin position="208"/>
        <end position="220"/>
    </location>
</feature>
<dbReference type="AlphaFoldDB" id="A0A977KX01"/>
<dbReference type="KEGG" id="wna:KA717_00070"/>
<feature type="signal peptide" evidence="2">
    <location>
        <begin position="1"/>
        <end position="30"/>
    </location>
</feature>
<evidence type="ECO:0000313" key="3">
    <source>
        <dbReference type="EMBL" id="UXE61471.1"/>
    </source>
</evidence>
<feature type="compositionally biased region" description="Low complexity" evidence="1">
    <location>
        <begin position="149"/>
        <end position="176"/>
    </location>
</feature>
<dbReference type="EMBL" id="CP073041">
    <property type="protein sequence ID" value="UXE61471.1"/>
    <property type="molecule type" value="Genomic_DNA"/>
</dbReference>
<gene>
    <name evidence="3" type="ORF">KA717_00070</name>
</gene>
<protein>
    <recommendedName>
        <fullName evidence="4">OB-fold nucleic acid binding domain protein</fullName>
    </recommendedName>
</protein>
<reference evidence="3" key="1">
    <citation type="submission" date="2021-04" db="EMBL/GenBank/DDBJ databases">
        <title>Genome sequence of Woronichinia naegeliana from Washington state freshwater lake bloom.</title>
        <authorList>
            <person name="Dreher T.W."/>
        </authorList>
    </citation>
    <scope>NUCLEOTIDE SEQUENCE</scope>
    <source>
        <strain evidence="3">WA131</strain>
    </source>
</reference>
<evidence type="ECO:0008006" key="4">
    <source>
        <dbReference type="Google" id="ProtNLM"/>
    </source>
</evidence>
<feature type="compositionally biased region" description="Polar residues" evidence="1">
    <location>
        <begin position="137"/>
        <end position="148"/>
    </location>
</feature>
<feature type="compositionally biased region" description="Basic and acidic residues" evidence="1">
    <location>
        <begin position="230"/>
        <end position="244"/>
    </location>
</feature>
<sequence>MTVFLNQPWRRISLSLLLSGLMLSCSPLNPFGLASQEYVSINTLSQLSNQRVVYLKGIVVNLAPFLEGGAYQLQDGTGAVWIKTDKPLPKKGTALTVKGELAYQAIFIGQDKLGESYVLEIEQQPETASVILPPPATNQTHSPGIQAQISSPEPAPSSSIELAPSPTPVPSSSSIPSPAPSPSPSPSPSPRAPSVKIPVPNPSPGIKPSPKSSPQISVQSTPKPSSKVKFNPDERFLPHKELSK</sequence>
<proteinExistence type="predicted"/>